<dbReference type="Proteomes" id="UP000596247">
    <property type="component" value="Chromosome"/>
</dbReference>
<organism evidence="1 2">
    <name type="scientific">Klebsiella phage vB_KvM-Eowyn</name>
    <dbReference type="NCBI Taxonomy" id="2762819"/>
    <lineage>
        <taxon>Viruses</taxon>
        <taxon>Duplodnaviria</taxon>
        <taxon>Heunggongvirae</taxon>
        <taxon>Uroviricota</taxon>
        <taxon>Caudoviricetes</taxon>
        <taxon>Chimalliviridae</taxon>
        <taxon>Eowynvirus</taxon>
        <taxon>Eowynvirus eowyn</taxon>
    </lineage>
</organism>
<proteinExistence type="predicted"/>
<dbReference type="EMBL" id="LR881104">
    <property type="protein sequence ID" value="CAD5236244.1"/>
    <property type="molecule type" value="Genomic_DNA"/>
</dbReference>
<name>A0A7R8MJN5_9CAUD</name>
<protein>
    <submittedName>
        <fullName evidence="1">Uncharacterized protein</fullName>
    </submittedName>
</protein>
<sequence length="84" mass="9403">MNIYLVENRNTRLNLGAFYECYSAVVIAENENAARLITTPHPELQPMKTSFLEWSCSPDELIVTKIGNTDSPTTGVIVVDSERN</sequence>
<keyword evidence="2" id="KW-1185">Reference proteome</keyword>
<gene>
    <name evidence="1" type="ORF">LLCLJKAH_00255</name>
</gene>
<accession>A0A7R8MJN5</accession>
<evidence type="ECO:0000313" key="2">
    <source>
        <dbReference type="Proteomes" id="UP000596247"/>
    </source>
</evidence>
<evidence type="ECO:0000313" key="1">
    <source>
        <dbReference type="EMBL" id="CAD5236244.1"/>
    </source>
</evidence>
<reference evidence="1 2" key="1">
    <citation type="submission" date="2020-09" db="EMBL/GenBank/DDBJ databases">
        <authorList>
            <person name="Jameson E."/>
        </authorList>
    </citation>
    <scope>NUCLEOTIDE SEQUENCE [LARGE SCALE GENOMIC DNA]</scope>
</reference>